<name>A0A939GBV3_9BACT</name>
<dbReference type="Proteomes" id="UP000664034">
    <property type="component" value="Unassembled WGS sequence"/>
</dbReference>
<reference evidence="1" key="1">
    <citation type="submission" date="2021-03" db="EMBL/GenBank/DDBJ databases">
        <title>Fibrella sp. HMF5335 genome sequencing and assembly.</title>
        <authorList>
            <person name="Kang H."/>
            <person name="Kim H."/>
            <person name="Bae S."/>
            <person name="Joh K."/>
        </authorList>
    </citation>
    <scope>NUCLEOTIDE SEQUENCE</scope>
    <source>
        <strain evidence="1">HMF5335</strain>
    </source>
</reference>
<proteinExistence type="predicted"/>
<gene>
    <name evidence="1" type="ORF">J2I47_00095</name>
</gene>
<evidence type="ECO:0000313" key="2">
    <source>
        <dbReference type="Proteomes" id="UP000664034"/>
    </source>
</evidence>
<sequence>MQHKSVLVEVGRLLDEWDPLEILQRFKPIDYGIDALGEYSSYVMPVIQTYLANRPIENYLIQLQTNLWDDPNEEQRASIKITTQKMVSLLSKYSKSDLAELRA</sequence>
<dbReference type="EMBL" id="JAFMYV010000001">
    <property type="protein sequence ID" value="MBO0934933.1"/>
    <property type="molecule type" value="Genomic_DNA"/>
</dbReference>
<dbReference type="RefSeq" id="WP_207362509.1">
    <property type="nucleotide sequence ID" value="NZ_JAFMYV010000001.1"/>
</dbReference>
<keyword evidence="2" id="KW-1185">Reference proteome</keyword>
<organism evidence="1 2">
    <name type="scientific">Fibrella rubiginis</name>
    <dbReference type="NCBI Taxonomy" id="2817060"/>
    <lineage>
        <taxon>Bacteria</taxon>
        <taxon>Pseudomonadati</taxon>
        <taxon>Bacteroidota</taxon>
        <taxon>Cytophagia</taxon>
        <taxon>Cytophagales</taxon>
        <taxon>Spirosomataceae</taxon>
        <taxon>Fibrella</taxon>
    </lineage>
</organism>
<evidence type="ECO:0000313" key="1">
    <source>
        <dbReference type="EMBL" id="MBO0934933.1"/>
    </source>
</evidence>
<accession>A0A939GBV3</accession>
<dbReference type="AlphaFoldDB" id="A0A939GBV3"/>
<protein>
    <submittedName>
        <fullName evidence="1">Uncharacterized protein</fullName>
    </submittedName>
</protein>
<comment type="caution">
    <text evidence="1">The sequence shown here is derived from an EMBL/GenBank/DDBJ whole genome shotgun (WGS) entry which is preliminary data.</text>
</comment>